<sequence length="143" mass="16396">MSEVDKNYTHEDENWRQRVHAEYVATRHFKENWGFLTEGRQEMKNQKFDTRLVKYFNPAGGTWTVRAKKVPERTGAPEDVVDSSQPLGERTALGAAERTHVGRMEKIKGMNTAFINTSSRIGSRNTLEQFGVADYGLRNMTVE</sequence>
<organism evidence="1">
    <name type="scientific">Pyramimonas obovata</name>
    <dbReference type="NCBI Taxonomy" id="1411642"/>
    <lineage>
        <taxon>Eukaryota</taxon>
        <taxon>Viridiplantae</taxon>
        <taxon>Chlorophyta</taxon>
        <taxon>Pyramimonadophyceae</taxon>
        <taxon>Pyramimonadales</taxon>
        <taxon>Pyramimonadaceae</taxon>
        <taxon>Pyramimonas</taxon>
        <taxon>Pyramimonas incertae sedis</taxon>
    </lineage>
</organism>
<proteinExistence type="predicted"/>
<dbReference type="Pfam" id="PF14945">
    <property type="entry name" value="LLC1"/>
    <property type="match status" value="1"/>
</dbReference>
<name>A0A7S0WXY3_9CHLO</name>
<evidence type="ECO:0000313" key="1">
    <source>
        <dbReference type="EMBL" id="CAD8689163.1"/>
    </source>
</evidence>
<gene>
    <name evidence="1" type="ORF">POBO1169_LOCUS18979</name>
</gene>
<accession>A0A7S0WXY3</accession>
<dbReference type="InterPro" id="IPR020339">
    <property type="entry name" value="C20orf85-like"/>
</dbReference>
<protein>
    <submittedName>
        <fullName evidence="1">Uncharacterized protein</fullName>
    </submittedName>
</protein>
<dbReference type="AlphaFoldDB" id="A0A7S0WXY3"/>
<dbReference type="EMBL" id="HBFA01037934">
    <property type="protein sequence ID" value="CAD8689163.1"/>
    <property type="molecule type" value="Transcribed_RNA"/>
</dbReference>
<reference evidence="1" key="1">
    <citation type="submission" date="2021-01" db="EMBL/GenBank/DDBJ databases">
        <authorList>
            <person name="Corre E."/>
            <person name="Pelletier E."/>
            <person name="Niang G."/>
            <person name="Scheremetjew M."/>
            <person name="Finn R."/>
            <person name="Kale V."/>
            <person name="Holt S."/>
            <person name="Cochrane G."/>
            <person name="Meng A."/>
            <person name="Brown T."/>
            <person name="Cohen L."/>
        </authorList>
    </citation>
    <scope>NUCLEOTIDE SEQUENCE</scope>
    <source>
        <strain evidence="1">CCMP722</strain>
    </source>
</reference>